<feature type="transmembrane region" description="Helical" evidence="2">
    <location>
        <begin position="234"/>
        <end position="257"/>
    </location>
</feature>
<evidence type="ECO:0008006" key="5">
    <source>
        <dbReference type="Google" id="ProtNLM"/>
    </source>
</evidence>
<keyword evidence="2" id="KW-1133">Transmembrane helix</keyword>
<comment type="caution">
    <text evidence="3">The sequence shown here is derived from an EMBL/GenBank/DDBJ whole genome shotgun (WGS) entry which is preliminary data.</text>
</comment>
<feature type="region of interest" description="Disordered" evidence="1">
    <location>
        <begin position="1"/>
        <end position="89"/>
    </location>
</feature>
<evidence type="ECO:0000313" key="3">
    <source>
        <dbReference type="EMBL" id="MDQ0167239.1"/>
    </source>
</evidence>
<keyword evidence="2" id="KW-0812">Transmembrane</keyword>
<feature type="transmembrane region" description="Helical" evidence="2">
    <location>
        <begin position="171"/>
        <end position="194"/>
    </location>
</feature>
<gene>
    <name evidence="3" type="ORF">J2S11_003164</name>
</gene>
<dbReference type="EMBL" id="JAUSTY010000014">
    <property type="protein sequence ID" value="MDQ0167239.1"/>
    <property type="molecule type" value="Genomic_DNA"/>
</dbReference>
<evidence type="ECO:0000256" key="2">
    <source>
        <dbReference type="SAM" id="Phobius"/>
    </source>
</evidence>
<feature type="compositionally biased region" description="Basic and acidic residues" evidence="1">
    <location>
        <begin position="1"/>
        <end position="10"/>
    </location>
</feature>
<keyword evidence="4" id="KW-1185">Reference proteome</keyword>
<feature type="transmembrane region" description="Helical" evidence="2">
    <location>
        <begin position="269"/>
        <end position="293"/>
    </location>
</feature>
<organism evidence="3 4">
    <name type="scientific">Caldalkalibacillus horti</name>
    <dbReference type="NCBI Taxonomy" id="77523"/>
    <lineage>
        <taxon>Bacteria</taxon>
        <taxon>Bacillati</taxon>
        <taxon>Bacillota</taxon>
        <taxon>Bacilli</taxon>
        <taxon>Bacillales</taxon>
        <taxon>Bacillaceae</taxon>
        <taxon>Caldalkalibacillus</taxon>
    </lineage>
</organism>
<keyword evidence="2" id="KW-0472">Membrane</keyword>
<feature type="transmembrane region" description="Helical" evidence="2">
    <location>
        <begin position="206"/>
        <end position="228"/>
    </location>
</feature>
<reference evidence="3 4" key="1">
    <citation type="submission" date="2023-07" db="EMBL/GenBank/DDBJ databases">
        <title>Genomic Encyclopedia of Type Strains, Phase IV (KMG-IV): sequencing the most valuable type-strain genomes for metagenomic binning, comparative biology and taxonomic classification.</title>
        <authorList>
            <person name="Goeker M."/>
        </authorList>
    </citation>
    <scope>NUCLEOTIDE SEQUENCE [LARGE SCALE GENOMIC DNA]</scope>
    <source>
        <strain evidence="3 4">DSM 12751</strain>
    </source>
</reference>
<protein>
    <recommendedName>
        <fullName evidence="5">YIP1 family protein</fullName>
    </recommendedName>
</protein>
<dbReference type="RefSeq" id="WP_307396040.1">
    <property type="nucleotide sequence ID" value="NZ_BAAADK010000014.1"/>
</dbReference>
<feature type="compositionally biased region" description="Polar residues" evidence="1">
    <location>
        <begin position="21"/>
        <end position="36"/>
    </location>
</feature>
<feature type="transmembrane region" description="Helical" evidence="2">
    <location>
        <begin position="129"/>
        <end position="151"/>
    </location>
</feature>
<sequence length="297" mass="32697">MGTEEHKNKENEEDVIGGQSGNENPPDQVQNETEQPLTEEEAWHQAENTYTPEQETGVTQDAVYQTEPSSPSSAHTPSEESTGSDNDKKADQFQAYVDQGKKIGKNYFSFFVQAIQAPTKASVRHHESFSNAIVSLALITLLIPTIMYLQFRPLLQLASMFGGGPSPAGTLFFRPLLYIALLVTVIVFIIFGITKLMKVQYSLQQIVARFGALLIAPIGILIVSLLLSVMQLGWGVPVAGLGILLIFFSAAFTIYSFRHPNEEGLDPYFGIILLLVGIGLFSRIVMSGTFNLFTNFL</sequence>
<evidence type="ECO:0000313" key="4">
    <source>
        <dbReference type="Proteomes" id="UP001235840"/>
    </source>
</evidence>
<evidence type="ECO:0000256" key="1">
    <source>
        <dbReference type="SAM" id="MobiDB-lite"/>
    </source>
</evidence>
<proteinExistence type="predicted"/>
<feature type="compositionally biased region" description="Polar residues" evidence="1">
    <location>
        <begin position="46"/>
        <end position="84"/>
    </location>
</feature>
<dbReference type="Proteomes" id="UP001235840">
    <property type="component" value="Unassembled WGS sequence"/>
</dbReference>
<name>A0ABT9W2F1_9BACI</name>
<accession>A0ABT9W2F1</accession>